<name>A0A6N2C700_SOLCI</name>
<evidence type="ECO:0000313" key="2">
    <source>
        <dbReference type="EMBL" id="TMX03453.1"/>
    </source>
</evidence>
<feature type="non-terminal residue" evidence="2">
    <location>
        <position position="1"/>
    </location>
</feature>
<dbReference type="PANTHER" id="PTHR48449">
    <property type="entry name" value="DUF1985 DOMAIN-CONTAINING PROTEIN"/>
    <property type="match status" value="1"/>
</dbReference>
<organism evidence="2">
    <name type="scientific">Solanum chilense</name>
    <name type="common">Tomato</name>
    <name type="synonym">Lycopersicon chilense</name>
    <dbReference type="NCBI Taxonomy" id="4083"/>
    <lineage>
        <taxon>Eukaryota</taxon>
        <taxon>Viridiplantae</taxon>
        <taxon>Streptophyta</taxon>
        <taxon>Embryophyta</taxon>
        <taxon>Tracheophyta</taxon>
        <taxon>Spermatophyta</taxon>
        <taxon>Magnoliopsida</taxon>
        <taxon>eudicotyledons</taxon>
        <taxon>Gunneridae</taxon>
        <taxon>Pentapetalae</taxon>
        <taxon>asterids</taxon>
        <taxon>lamiids</taxon>
        <taxon>Solanales</taxon>
        <taxon>Solanaceae</taxon>
        <taxon>Solanoideae</taxon>
        <taxon>Solaneae</taxon>
        <taxon>Solanum</taxon>
        <taxon>Solanum subgen. Lycopersicon</taxon>
    </lineage>
</organism>
<gene>
    <name evidence="2" type="ORF">EJD97_016175</name>
</gene>
<protein>
    <recommendedName>
        <fullName evidence="1">DUF1985 domain-containing protein</fullName>
    </recommendedName>
</protein>
<feature type="domain" description="DUF1985" evidence="1">
    <location>
        <begin position="22"/>
        <end position="94"/>
    </location>
</feature>
<comment type="caution">
    <text evidence="2">The sequence shown here is derived from an EMBL/GenBank/DDBJ whole genome shotgun (WGS) entry which is preliminary data.</text>
</comment>
<proteinExistence type="predicted"/>
<evidence type="ECO:0000259" key="1">
    <source>
        <dbReference type="Pfam" id="PF09331"/>
    </source>
</evidence>
<reference evidence="2" key="1">
    <citation type="submission" date="2019-05" db="EMBL/GenBank/DDBJ databases">
        <title>The de novo reference genome and transcriptome assemblies of the wild tomato species Solanum chilense.</title>
        <authorList>
            <person name="Stam R."/>
            <person name="Nosenko T."/>
            <person name="Hoerger A.C."/>
            <person name="Stephan W."/>
            <person name="Seidel M.A."/>
            <person name="Kuhn J.M.M."/>
            <person name="Haberer G."/>
            <person name="Tellier A."/>
        </authorList>
    </citation>
    <scope>NUCLEOTIDE SEQUENCE</scope>
    <source>
        <tissue evidence="2">Mature leaves</tissue>
    </source>
</reference>
<dbReference type="Pfam" id="PF09331">
    <property type="entry name" value="DUF1985"/>
    <property type="match status" value="1"/>
</dbReference>
<dbReference type="AlphaFoldDB" id="A0A6N2C700"/>
<dbReference type="InterPro" id="IPR015410">
    <property type="entry name" value="DUF1985"/>
</dbReference>
<dbReference type="PANTHER" id="PTHR48449:SF1">
    <property type="entry name" value="DUF1985 DOMAIN-CONTAINING PROTEIN"/>
    <property type="match status" value="1"/>
</dbReference>
<sequence length="153" mass="18189">RSKRSRTTSLPTEEKDLMSLVGKSFKNYDLLSLLEREHIPRKHKESLCLLWFTHNILLPKDPGNNILLKHVNFCEDIEAFKNYLCGHESFHLTVDYMLRPLGEKTNNLFGFSWAFMAWTFEVIPYLTHQVIAKKERSSPRMMRWLMERTKTTK</sequence>
<dbReference type="EMBL" id="RXGB01000426">
    <property type="protein sequence ID" value="TMX03453.1"/>
    <property type="molecule type" value="Genomic_DNA"/>
</dbReference>
<accession>A0A6N2C700</accession>